<dbReference type="EMBL" id="JALU01000003">
    <property type="protein sequence ID" value="EUC58145.1"/>
    <property type="molecule type" value="Genomic_DNA"/>
</dbReference>
<keyword evidence="1" id="KW-0812">Transmembrane</keyword>
<name>X8J802_9FIRM</name>
<dbReference type="Proteomes" id="UP000022645">
    <property type="component" value="Unassembled WGS sequence"/>
</dbReference>
<keyword evidence="1" id="KW-1133">Transmembrane helix</keyword>
<dbReference type="AlphaFoldDB" id="X8J802"/>
<reference evidence="2 3" key="1">
    <citation type="submission" date="2014-01" db="EMBL/GenBank/DDBJ databases">
        <authorList>
            <person name="Durkin A.S."/>
            <person name="McCorrison J."/>
            <person name="Torralba M."/>
            <person name="Gillis M."/>
            <person name="Haft D.H."/>
            <person name="Methe B."/>
            <person name="Sutton G."/>
            <person name="Nelson K.E."/>
        </authorList>
    </citation>
    <scope>NUCLEOTIDE SEQUENCE [LARGE SCALE GENOMIC DNA]</scope>
    <source>
        <strain evidence="2 3">ATCC 33093</strain>
    </source>
</reference>
<gene>
    <name evidence="2" type="ORF">HMPREF0581_0205</name>
</gene>
<proteinExistence type="predicted"/>
<protein>
    <submittedName>
        <fullName evidence="2">Uncharacterized protein</fullName>
    </submittedName>
</protein>
<sequence>MNDNKEIKTEKQHIKRINCAFFIMAVIITICWLLNLDGFKEYLSHFLKWGV</sequence>
<feature type="transmembrane region" description="Helical" evidence="1">
    <location>
        <begin position="17"/>
        <end position="35"/>
    </location>
</feature>
<evidence type="ECO:0000313" key="2">
    <source>
        <dbReference type="EMBL" id="EUC58145.1"/>
    </source>
</evidence>
<accession>X8J802</accession>
<keyword evidence="1" id="KW-0472">Membrane</keyword>
<organism evidence="2 3">
    <name type="scientific">Mogibacterium timidum ATCC 33093</name>
    <dbReference type="NCBI Taxonomy" id="1401079"/>
    <lineage>
        <taxon>Bacteria</taxon>
        <taxon>Bacillati</taxon>
        <taxon>Bacillota</taxon>
        <taxon>Clostridia</taxon>
        <taxon>Peptostreptococcales</taxon>
        <taxon>Anaerovoracaceae</taxon>
        <taxon>Mogibacterium</taxon>
    </lineage>
</organism>
<evidence type="ECO:0000313" key="3">
    <source>
        <dbReference type="Proteomes" id="UP000022645"/>
    </source>
</evidence>
<comment type="caution">
    <text evidence="2">The sequence shown here is derived from an EMBL/GenBank/DDBJ whole genome shotgun (WGS) entry which is preliminary data.</text>
</comment>
<evidence type="ECO:0000256" key="1">
    <source>
        <dbReference type="SAM" id="Phobius"/>
    </source>
</evidence>